<sequence>MLSFEKVLEAIPERVRMRLAPVTFEPGETIIEKGAPVTCGYIFTEGVLDVQSVNTRGIAYTYVTNYEARFVGLMEIFSDHHRYCCTLKVDERCRGYRITREDLFILLSDCDPFKEYLICYWANQFYESSINESRYPTNSMNIKLIDYLLRLCDALKPSGDVIRIKIKREELAAFMGCSRRTVYRLLSQFKNEGLIGKEGNTLTITADQRKKLQKKREE</sequence>
<dbReference type="SMART" id="SM00419">
    <property type="entry name" value="HTH_CRP"/>
    <property type="match status" value="1"/>
</dbReference>
<dbReference type="SUPFAM" id="SSF51206">
    <property type="entry name" value="cAMP-binding domain-like"/>
    <property type="match status" value="1"/>
</dbReference>
<dbReference type="PROSITE" id="PS51063">
    <property type="entry name" value="HTH_CRP_2"/>
    <property type="match status" value="1"/>
</dbReference>
<dbReference type="PRINTS" id="PR00034">
    <property type="entry name" value="HTHCRP"/>
</dbReference>
<evidence type="ECO:0000313" key="6">
    <source>
        <dbReference type="EMBL" id="RGR75929.1"/>
    </source>
</evidence>
<evidence type="ECO:0000313" key="7">
    <source>
        <dbReference type="Proteomes" id="UP000284178"/>
    </source>
</evidence>
<evidence type="ECO:0000259" key="5">
    <source>
        <dbReference type="PROSITE" id="PS51063"/>
    </source>
</evidence>
<keyword evidence="7" id="KW-1185">Reference proteome</keyword>
<evidence type="ECO:0000256" key="3">
    <source>
        <dbReference type="ARBA" id="ARBA00023163"/>
    </source>
</evidence>
<dbReference type="CDD" id="cd00038">
    <property type="entry name" value="CAP_ED"/>
    <property type="match status" value="1"/>
</dbReference>
<dbReference type="InterPro" id="IPR012318">
    <property type="entry name" value="HTH_CRP"/>
</dbReference>
<dbReference type="GO" id="GO:0003677">
    <property type="term" value="F:DNA binding"/>
    <property type="evidence" value="ECO:0007669"/>
    <property type="project" value="UniProtKB-KW"/>
</dbReference>
<dbReference type="GO" id="GO:0006355">
    <property type="term" value="P:regulation of DNA-templated transcription"/>
    <property type="evidence" value="ECO:0007669"/>
    <property type="project" value="InterPro"/>
</dbReference>
<keyword evidence="3" id="KW-0804">Transcription</keyword>
<accession>A0A412G581</accession>
<protein>
    <submittedName>
        <fullName evidence="6">Crp/Fnr family transcriptional regulator</fullName>
    </submittedName>
</protein>
<comment type="caution">
    <text evidence="6">The sequence shown here is derived from an EMBL/GenBank/DDBJ whole genome shotgun (WGS) entry which is preliminary data.</text>
</comment>
<dbReference type="InterPro" id="IPR036388">
    <property type="entry name" value="WH-like_DNA-bd_sf"/>
</dbReference>
<gene>
    <name evidence="6" type="ORF">DWY25_04100</name>
</gene>
<evidence type="ECO:0000256" key="1">
    <source>
        <dbReference type="ARBA" id="ARBA00023015"/>
    </source>
</evidence>
<evidence type="ECO:0000256" key="2">
    <source>
        <dbReference type="ARBA" id="ARBA00023125"/>
    </source>
</evidence>
<dbReference type="InterPro" id="IPR018490">
    <property type="entry name" value="cNMP-bd_dom_sf"/>
</dbReference>
<feature type="domain" description="Cyclic nucleotide-binding" evidence="4">
    <location>
        <begin position="3"/>
        <end position="107"/>
    </location>
</feature>
<dbReference type="InterPro" id="IPR036390">
    <property type="entry name" value="WH_DNA-bd_sf"/>
</dbReference>
<proteinExistence type="predicted"/>
<dbReference type="PROSITE" id="PS50042">
    <property type="entry name" value="CNMP_BINDING_3"/>
    <property type="match status" value="1"/>
</dbReference>
<dbReference type="AlphaFoldDB" id="A0A412G581"/>
<dbReference type="InterPro" id="IPR000595">
    <property type="entry name" value="cNMP-bd_dom"/>
</dbReference>
<feature type="domain" description="HTH crp-type" evidence="5">
    <location>
        <begin position="138"/>
        <end position="208"/>
    </location>
</feature>
<name>A0A412G581_9FIRM</name>
<dbReference type="Pfam" id="PF00027">
    <property type="entry name" value="cNMP_binding"/>
    <property type="match status" value="1"/>
</dbReference>
<organism evidence="6 7">
    <name type="scientific">Holdemania filiformis</name>
    <dbReference type="NCBI Taxonomy" id="61171"/>
    <lineage>
        <taxon>Bacteria</taxon>
        <taxon>Bacillati</taxon>
        <taxon>Bacillota</taxon>
        <taxon>Erysipelotrichia</taxon>
        <taxon>Erysipelotrichales</taxon>
        <taxon>Erysipelotrichaceae</taxon>
        <taxon>Holdemania</taxon>
    </lineage>
</organism>
<keyword evidence="1" id="KW-0805">Transcription regulation</keyword>
<dbReference type="Proteomes" id="UP000284178">
    <property type="component" value="Unassembled WGS sequence"/>
</dbReference>
<dbReference type="EMBL" id="QRUP01000003">
    <property type="protein sequence ID" value="RGR75929.1"/>
    <property type="molecule type" value="Genomic_DNA"/>
</dbReference>
<evidence type="ECO:0000259" key="4">
    <source>
        <dbReference type="PROSITE" id="PS50042"/>
    </source>
</evidence>
<dbReference type="Gene3D" id="2.60.120.10">
    <property type="entry name" value="Jelly Rolls"/>
    <property type="match status" value="1"/>
</dbReference>
<keyword evidence="2" id="KW-0238">DNA-binding</keyword>
<dbReference type="Gene3D" id="1.10.10.10">
    <property type="entry name" value="Winged helix-like DNA-binding domain superfamily/Winged helix DNA-binding domain"/>
    <property type="match status" value="1"/>
</dbReference>
<reference evidence="6 7" key="1">
    <citation type="submission" date="2018-08" db="EMBL/GenBank/DDBJ databases">
        <title>A genome reference for cultivated species of the human gut microbiota.</title>
        <authorList>
            <person name="Zou Y."/>
            <person name="Xue W."/>
            <person name="Luo G."/>
        </authorList>
    </citation>
    <scope>NUCLEOTIDE SEQUENCE [LARGE SCALE GENOMIC DNA]</scope>
    <source>
        <strain evidence="6 7">AF24-29</strain>
    </source>
</reference>
<dbReference type="SUPFAM" id="SSF46785">
    <property type="entry name" value="Winged helix' DNA-binding domain"/>
    <property type="match status" value="1"/>
</dbReference>
<dbReference type="RefSeq" id="WP_117894034.1">
    <property type="nucleotide sequence ID" value="NZ_CABJCV010000003.1"/>
</dbReference>
<dbReference type="GeneID" id="83014588"/>
<dbReference type="InterPro" id="IPR014710">
    <property type="entry name" value="RmlC-like_jellyroll"/>
</dbReference>
<dbReference type="Pfam" id="PF13545">
    <property type="entry name" value="HTH_Crp_2"/>
    <property type="match status" value="1"/>
</dbReference>